<evidence type="ECO:0008006" key="5">
    <source>
        <dbReference type="Google" id="ProtNLM"/>
    </source>
</evidence>
<keyword evidence="2" id="KW-0812">Transmembrane</keyword>
<keyword evidence="4" id="KW-1185">Reference proteome</keyword>
<name>A0ABR9JY58_9ACTN</name>
<evidence type="ECO:0000256" key="2">
    <source>
        <dbReference type="SAM" id="Phobius"/>
    </source>
</evidence>
<evidence type="ECO:0000313" key="4">
    <source>
        <dbReference type="Proteomes" id="UP000627838"/>
    </source>
</evidence>
<keyword evidence="2" id="KW-1133">Transmembrane helix</keyword>
<gene>
    <name evidence="3" type="ORF">H4W34_005340</name>
</gene>
<dbReference type="EMBL" id="JADBDZ010000001">
    <property type="protein sequence ID" value="MBE1535507.1"/>
    <property type="molecule type" value="Genomic_DNA"/>
</dbReference>
<feature type="compositionally biased region" description="Gly residues" evidence="1">
    <location>
        <begin position="20"/>
        <end position="33"/>
    </location>
</feature>
<evidence type="ECO:0000256" key="1">
    <source>
        <dbReference type="SAM" id="MobiDB-lite"/>
    </source>
</evidence>
<reference evidence="3 4" key="1">
    <citation type="submission" date="2020-10" db="EMBL/GenBank/DDBJ databases">
        <title>Sequencing the genomes of 1000 actinobacteria strains.</title>
        <authorList>
            <person name="Klenk H.-P."/>
        </authorList>
    </citation>
    <scope>NUCLEOTIDE SEQUENCE [LARGE SCALE GENOMIC DNA]</scope>
    <source>
        <strain evidence="3 4">DSM 46744</strain>
    </source>
</reference>
<accession>A0ABR9JY58</accession>
<evidence type="ECO:0000313" key="3">
    <source>
        <dbReference type="EMBL" id="MBE1535507.1"/>
    </source>
</evidence>
<organism evidence="3 4">
    <name type="scientific">Actinomadura algeriensis</name>
    <dbReference type="NCBI Taxonomy" id="1679523"/>
    <lineage>
        <taxon>Bacteria</taxon>
        <taxon>Bacillati</taxon>
        <taxon>Actinomycetota</taxon>
        <taxon>Actinomycetes</taxon>
        <taxon>Streptosporangiales</taxon>
        <taxon>Thermomonosporaceae</taxon>
        <taxon>Actinomadura</taxon>
    </lineage>
</organism>
<feature type="region of interest" description="Disordered" evidence="1">
    <location>
        <begin position="1"/>
        <end position="33"/>
    </location>
</feature>
<proteinExistence type="predicted"/>
<comment type="caution">
    <text evidence="3">The sequence shown here is derived from an EMBL/GenBank/DDBJ whole genome shotgun (WGS) entry which is preliminary data.</text>
</comment>
<feature type="compositionally biased region" description="Low complexity" evidence="1">
    <location>
        <begin position="1"/>
        <end position="19"/>
    </location>
</feature>
<keyword evidence="2" id="KW-0472">Membrane</keyword>
<feature type="transmembrane region" description="Helical" evidence="2">
    <location>
        <begin position="59"/>
        <end position="82"/>
    </location>
</feature>
<feature type="transmembrane region" description="Helical" evidence="2">
    <location>
        <begin position="94"/>
        <end position="113"/>
    </location>
</feature>
<dbReference type="RefSeq" id="WP_192761696.1">
    <property type="nucleotide sequence ID" value="NZ_JADBDZ010000001.1"/>
</dbReference>
<sequence>MTETPTTETTESTAPATAAKGGGPSGAAGGGAGETRADRFVRQLAEMKIPDPSAGRARLWLRTGVVLMAAGLAAGVASYFLSRGTTDSLAQRDAQAVGVAGICACIVGSALYLRYTLANVLRFWFARLTLSVETGSAEAGHGGPEAVEQTREDND</sequence>
<feature type="region of interest" description="Disordered" evidence="1">
    <location>
        <begin position="136"/>
        <end position="155"/>
    </location>
</feature>
<dbReference type="Proteomes" id="UP000627838">
    <property type="component" value="Unassembled WGS sequence"/>
</dbReference>
<protein>
    <recommendedName>
        <fullName evidence="5">DUF202 domain-containing protein</fullName>
    </recommendedName>
</protein>